<dbReference type="AlphaFoldDB" id="A0AAD7BRB8"/>
<dbReference type="EMBL" id="JARKIF010000010">
    <property type="protein sequence ID" value="KAJ7628413.1"/>
    <property type="molecule type" value="Genomic_DNA"/>
</dbReference>
<organism evidence="2 3">
    <name type="scientific">Roridomyces roridus</name>
    <dbReference type="NCBI Taxonomy" id="1738132"/>
    <lineage>
        <taxon>Eukaryota</taxon>
        <taxon>Fungi</taxon>
        <taxon>Dikarya</taxon>
        <taxon>Basidiomycota</taxon>
        <taxon>Agaricomycotina</taxon>
        <taxon>Agaricomycetes</taxon>
        <taxon>Agaricomycetidae</taxon>
        <taxon>Agaricales</taxon>
        <taxon>Marasmiineae</taxon>
        <taxon>Mycenaceae</taxon>
        <taxon>Roridomyces</taxon>
    </lineage>
</organism>
<evidence type="ECO:0008006" key="4">
    <source>
        <dbReference type="Google" id="ProtNLM"/>
    </source>
</evidence>
<proteinExistence type="predicted"/>
<protein>
    <recommendedName>
        <fullName evidence="4">SHSP domain-containing protein</fullName>
    </recommendedName>
</protein>
<evidence type="ECO:0000313" key="2">
    <source>
        <dbReference type="EMBL" id="KAJ7628413.1"/>
    </source>
</evidence>
<sequence>MFNSRPQPASAPKTKAASFGALSTCAGPRVPSRLARRSSITCAPGGDPTSDHWTPRRSSQARFGRISRTRVYSGLSISTSVQNLARIKPCPFPAVSTLARPTASDSRRPSLLDRARRVPSTSRYPPLHVHASADKYTLDIALPVEIKPEMVTITTAKGDRLKIVADVWHLESDCHYEWEIVFPPEDVQLSTIRAKFSAEGHLSVSAGRRRL</sequence>
<reference evidence="2" key="1">
    <citation type="submission" date="2023-03" db="EMBL/GenBank/DDBJ databases">
        <title>Massive genome expansion in bonnet fungi (Mycena s.s.) driven by repeated elements and novel gene families across ecological guilds.</title>
        <authorList>
            <consortium name="Lawrence Berkeley National Laboratory"/>
            <person name="Harder C.B."/>
            <person name="Miyauchi S."/>
            <person name="Viragh M."/>
            <person name="Kuo A."/>
            <person name="Thoen E."/>
            <person name="Andreopoulos B."/>
            <person name="Lu D."/>
            <person name="Skrede I."/>
            <person name="Drula E."/>
            <person name="Henrissat B."/>
            <person name="Morin E."/>
            <person name="Kohler A."/>
            <person name="Barry K."/>
            <person name="LaButti K."/>
            <person name="Morin E."/>
            <person name="Salamov A."/>
            <person name="Lipzen A."/>
            <person name="Mereny Z."/>
            <person name="Hegedus B."/>
            <person name="Baldrian P."/>
            <person name="Stursova M."/>
            <person name="Weitz H."/>
            <person name="Taylor A."/>
            <person name="Grigoriev I.V."/>
            <person name="Nagy L.G."/>
            <person name="Martin F."/>
            <person name="Kauserud H."/>
        </authorList>
    </citation>
    <scope>NUCLEOTIDE SEQUENCE</scope>
    <source>
        <strain evidence="2">9284</strain>
    </source>
</reference>
<name>A0AAD7BRB8_9AGAR</name>
<comment type="caution">
    <text evidence="2">The sequence shown here is derived from an EMBL/GenBank/DDBJ whole genome shotgun (WGS) entry which is preliminary data.</text>
</comment>
<evidence type="ECO:0000313" key="3">
    <source>
        <dbReference type="Proteomes" id="UP001221142"/>
    </source>
</evidence>
<dbReference type="Proteomes" id="UP001221142">
    <property type="component" value="Unassembled WGS sequence"/>
</dbReference>
<gene>
    <name evidence="2" type="ORF">FB45DRAFT_834338</name>
</gene>
<evidence type="ECO:0000256" key="1">
    <source>
        <dbReference type="SAM" id="MobiDB-lite"/>
    </source>
</evidence>
<keyword evidence="3" id="KW-1185">Reference proteome</keyword>
<feature type="region of interest" description="Disordered" evidence="1">
    <location>
        <begin position="26"/>
        <end position="61"/>
    </location>
</feature>
<accession>A0AAD7BRB8</accession>